<proteinExistence type="predicted"/>
<dbReference type="InterPro" id="IPR011322">
    <property type="entry name" value="N-reg_PII-like_a/b"/>
</dbReference>
<feature type="domain" description="DUF2007" evidence="1">
    <location>
        <begin position="41"/>
        <end position="100"/>
    </location>
</feature>
<reference evidence="2 3" key="1">
    <citation type="submission" date="2024-11" db="EMBL/GenBank/DDBJ databases">
        <authorList>
            <person name="Heng Y.C."/>
            <person name="Lim A.C.H."/>
            <person name="Lee J.K.Y."/>
            <person name="Kittelmann S."/>
        </authorList>
    </citation>
    <scope>NUCLEOTIDE SEQUENCE [LARGE SCALE GENOMIC DNA]</scope>
    <source>
        <strain evidence="2 3">WILCCON 0185</strain>
    </source>
</reference>
<dbReference type="InterPro" id="IPR018551">
    <property type="entry name" value="DUF2007"/>
</dbReference>
<dbReference type="SUPFAM" id="SSF54913">
    <property type="entry name" value="GlnB-like"/>
    <property type="match status" value="1"/>
</dbReference>
<accession>A0ABW8T4P2</accession>
<protein>
    <submittedName>
        <fullName evidence="2">Signal transducing protein</fullName>
    </submittedName>
</protein>
<dbReference type="Gene3D" id="3.30.70.790">
    <property type="entry name" value="UreE, C-terminal domain"/>
    <property type="match status" value="1"/>
</dbReference>
<dbReference type="RefSeq" id="WP_406769744.1">
    <property type="nucleotide sequence ID" value="NZ_JBJHZZ010000005.1"/>
</dbReference>
<evidence type="ECO:0000313" key="3">
    <source>
        <dbReference type="Proteomes" id="UP001623591"/>
    </source>
</evidence>
<dbReference type="Proteomes" id="UP001623591">
    <property type="component" value="Unassembled WGS sequence"/>
</dbReference>
<gene>
    <name evidence="2" type="ORF">ACJDUG_09920</name>
</gene>
<dbReference type="Pfam" id="PF09413">
    <property type="entry name" value="DUF2007"/>
    <property type="match status" value="1"/>
</dbReference>
<organism evidence="2 3">
    <name type="scientific">Candidatus Clostridium stratigraminis</name>
    <dbReference type="NCBI Taxonomy" id="3381661"/>
    <lineage>
        <taxon>Bacteria</taxon>
        <taxon>Bacillati</taxon>
        <taxon>Bacillota</taxon>
        <taxon>Clostridia</taxon>
        <taxon>Eubacteriales</taxon>
        <taxon>Clostridiaceae</taxon>
        <taxon>Clostridium</taxon>
    </lineage>
</organism>
<evidence type="ECO:0000259" key="1">
    <source>
        <dbReference type="Pfam" id="PF09413"/>
    </source>
</evidence>
<evidence type="ECO:0000313" key="2">
    <source>
        <dbReference type="EMBL" id="MFL0247291.1"/>
    </source>
</evidence>
<keyword evidence="3" id="KW-1185">Reference proteome</keyword>
<name>A0ABW8T4P2_9CLOT</name>
<sequence>MFCPKCRSEYSEGFTTCADCGAELVEELSKEAEFEYVEFTTIAETRNLGLIALAKSILDSEGIKYYINDVPTLIAAGTIFAQIQVPISDAENAKELLKDIGL</sequence>
<dbReference type="EMBL" id="JBJHZZ010000005">
    <property type="protein sequence ID" value="MFL0247291.1"/>
    <property type="molecule type" value="Genomic_DNA"/>
</dbReference>
<comment type="caution">
    <text evidence="2">The sequence shown here is derived from an EMBL/GenBank/DDBJ whole genome shotgun (WGS) entry which is preliminary data.</text>
</comment>